<dbReference type="InterPro" id="IPR015359">
    <property type="entry name" value="PLC_EF-hand-like"/>
</dbReference>
<dbReference type="InterPro" id="IPR035892">
    <property type="entry name" value="C2_domain_sf"/>
</dbReference>
<proteinExistence type="predicted"/>
<evidence type="ECO:0000256" key="1">
    <source>
        <dbReference type="ARBA" id="ARBA00001913"/>
    </source>
</evidence>
<feature type="compositionally biased region" description="Polar residues" evidence="9">
    <location>
        <begin position="11"/>
        <end position="20"/>
    </location>
</feature>
<dbReference type="GO" id="GO:0005509">
    <property type="term" value="F:calcium ion binding"/>
    <property type="evidence" value="ECO:0007669"/>
    <property type="project" value="InterPro"/>
</dbReference>
<dbReference type="EMBL" id="AE016816">
    <property type="protein sequence ID" value="AAS51251.1"/>
    <property type="molecule type" value="Genomic_DNA"/>
</dbReference>
<dbReference type="PANTHER" id="PTHR10336">
    <property type="entry name" value="PHOSPHOINOSITIDE-SPECIFIC PHOSPHOLIPASE C FAMILY PROTEIN"/>
    <property type="match status" value="1"/>
</dbReference>
<dbReference type="SMART" id="SM00149">
    <property type="entry name" value="PLCYc"/>
    <property type="match status" value="1"/>
</dbReference>
<dbReference type="PROSITE" id="PS00018">
    <property type="entry name" value="EF_HAND_1"/>
    <property type="match status" value="1"/>
</dbReference>
<dbReference type="FunFam" id="3.20.20.190:FF:000055">
    <property type="entry name" value="Phosphoinositide phospholipase C"/>
    <property type="match status" value="1"/>
</dbReference>
<dbReference type="GeneID" id="4619552"/>
<dbReference type="GO" id="GO:0004435">
    <property type="term" value="F:phosphatidylinositol-4,5-bisphosphate phospholipase C activity"/>
    <property type="evidence" value="ECO:0000318"/>
    <property type="project" value="GO_Central"/>
</dbReference>
<dbReference type="InterPro" id="IPR000909">
    <property type="entry name" value="PLipase_C_PInositol-sp_X_dom"/>
</dbReference>
<dbReference type="InterPro" id="IPR002048">
    <property type="entry name" value="EF_hand_dom"/>
</dbReference>
<evidence type="ECO:0000259" key="10">
    <source>
        <dbReference type="PROSITE" id="PS50008"/>
    </source>
</evidence>
<dbReference type="CDD" id="cd00275">
    <property type="entry name" value="C2_PLC_like"/>
    <property type="match status" value="1"/>
</dbReference>
<dbReference type="HOGENOM" id="CLU_002738_1_2_1"/>
<evidence type="ECO:0000256" key="3">
    <source>
        <dbReference type="ARBA" id="ARBA00022801"/>
    </source>
</evidence>
<dbReference type="FunFam" id="2.60.40.150:FF:000291">
    <property type="entry name" value="Phosphoinositide phospholipase C"/>
    <property type="match status" value="1"/>
</dbReference>
<dbReference type="GO" id="GO:0048015">
    <property type="term" value="P:phosphatidylinositol-mediated signaling"/>
    <property type="evidence" value="ECO:0000318"/>
    <property type="project" value="GO_Central"/>
</dbReference>
<dbReference type="InterPro" id="IPR001711">
    <property type="entry name" value="PLipase_C_Pinositol-sp_Y"/>
</dbReference>
<dbReference type="Pfam" id="PF09279">
    <property type="entry name" value="EF-hand_like"/>
    <property type="match status" value="1"/>
</dbReference>
<dbReference type="InterPro" id="IPR017946">
    <property type="entry name" value="PLC-like_Pdiesterase_TIM-brl"/>
</dbReference>
<evidence type="ECO:0000313" key="13">
    <source>
        <dbReference type="Proteomes" id="UP000000591"/>
    </source>
</evidence>
<reference evidence="13" key="2">
    <citation type="journal article" date="2013" name="G3 (Bethesda)">
        <title>Genomes of Ashbya fungi isolated from insects reveal four mating-type loci, numerous translocations, lack of transposons, and distinct gene duplications.</title>
        <authorList>
            <person name="Dietrich F.S."/>
            <person name="Voegeli S."/>
            <person name="Kuo S."/>
            <person name="Philippsen P."/>
        </authorList>
    </citation>
    <scope>GENOME REANNOTATION</scope>
    <source>
        <strain evidence="13">ATCC 10895 / CBS 109.51 / FGSC 9923 / NRRL Y-1056</strain>
    </source>
</reference>
<dbReference type="Gene3D" id="3.20.20.190">
    <property type="entry name" value="Phosphatidylinositol (PI) phosphodiesterase"/>
    <property type="match status" value="1"/>
</dbReference>
<dbReference type="SUPFAM" id="SSF51695">
    <property type="entry name" value="PLC-like phosphodiesterases"/>
    <property type="match status" value="1"/>
</dbReference>
<dbReference type="FunCoup" id="Q75C92">
    <property type="interactions" value="368"/>
</dbReference>
<dbReference type="PRINTS" id="PR00390">
    <property type="entry name" value="PHPHLIPASEC"/>
</dbReference>
<feature type="domain" description="PI-PLC Y-box" evidence="10">
    <location>
        <begin position="595"/>
        <end position="713"/>
    </location>
</feature>
<feature type="compositionally biased region" description="Basic and acidic residues" evidence="9">
    <location>
        <begin position="25"/>
        <end position="36"/>
    </location>
</feature>
<sequence length="877" mass="100559">MDLNHAYKASNGESNNSLDSSLDVKPMEKPATDDAVRTEKRKYHGAAVMSHHQISVMSQPLTKGVRELIKKTTAFMSCSKSKPQKLMELGPMTYAHSVLTASEKPLCHMELESSSVNGFADTLQDNGVSDATLVEMWLIRVTRRKRVRYCFRISNGVLTWKDNRMLELDTIKDIRMAEMAKNYREQYDIMDAFASRWITIIYQVSPTKLKALHLIAPTQLECAKFYNAVLTVARQRRELMESISVPSSEAFANIHWKVNVSSKKADESRDTLSFEDVQRLCTKFHIYCSSNYLKRVFKIADVNRNGLLNFSEFCTFVRMLKKRHEVTEIWQKIAAETRAIDFEKFYSFLTDVQCEDMDAQLARDLFNEYSHEGYMDEDLLLKFLTAQPYAREIEEDYSRPLSEYFISSSHNTYLLGNQVGSMASVEGYIQALQQGCRSVEIDIWDSDDGPVVCHGKLTSSLPLRNVVDVINKYAFITSPYPLILSLEIHCRSEGQIIVKQLFDDILGPLIYVADHSVGWPSLRDLKHKIIIKSKKLRVNVDMAADIYHSTSSKGSSYDSEYDVQSQPSSPMPRRGMRGIHISKRKHRVIEQLLQISAIHGITFRNFSLPESKTPTHCFSLSERSFDNLANDDLQRLAIDKHNRRHLMRVYPHAFRYKSSNYDPIKCWRLGVQMVATNWQTYDLGQQLNQAMFRVTARDDWPWPSGYVRKPEYLLHTVPKTSFIRDIYEAVHSSVVALSLELLSAQLLPKPKLSSRDGEAHFAPYVVIEVLGDGLCGPIHVQNGLVTAPNQVTSCRCPENGFNPVWKTSLTATLNNTGFNFIRYIVKNADITLATCCIRLDYMKRGYRHIPLYSLESSRFIFSTLFVKTDYRIVRSLF</sequence>
<dbReference type="InterPro" id="IPR037755">
    <property type="entry name" value="Plc1_PH"/>
</dbReference>
<dbReference type="InParanoid" id="Q75C92"/>
<dbReference type="GO" id="GO:0000776">
    <property type="term" value="C:kinetochore"/>
    <property type="evidence" value="ECO:0007669"/>
    <property type="project" value="EnsemblFungi"/>
</dbReference>
<dbReference type="PROSITE" id="PS50008">
    <property type="entry name" value="PIPLC_Y_DOMAIN"/>
    <property type="match status" value="1"/>
</dbReference>
<dbReference type="PANTHER" id="PTHR10336:SF36">
    <property type="entry name" value="1-PHOSPHATIDYLINOSITOL 4,5-BISPHOSPHATE PHOSPHODIESTERASE BETA-4"/>
    <property type="match status" value="1"/>
</dbReference>
<dbReference type="CDD" id="cd08598">
    <property type="entry name" value="PI-PLC1c_yeast"/>
    <property type="match status" value="1"/>
</dbReference>
<evidence type="ECO:0000256" key="9">
    <source>
        <dbReference type="SAM" id="MobiDB-lite"/>
    </source>
</evidence>
<dbReference type="Pfam" id="PF00387">
    <property type="entry name" value="PI-PLC-Y"/>
    <property type="match status" value="1"/>
</dbReference>
<dbReference type="AlphaFoldDB" id="Q75C92"/>
<dbReference type="GO" id="GO:0001402">
    <property type="term" value="P:signal transduction involved in filamentous growth"/>
    <property type="evidence" value="ECO:0007669"/>
    <property type="project" value="EnsemblFungi"/>
</dbReference>
<comment type="cofactor">
    <cofactor evidence="1">
        <name>Ca(2+)</name>
        <dbReference type="ChEBI" id="CHEBI:29108"/>
    </cofactor>
</comment>
<keyword evidence="4" id="KW-0106">Calcium</keyword>
<dbReference type="RefSeq" id="NP_983427.1">
    <property type="nucleotide sequence ID" value="NM_208780.1"/>
</dbReference>
<dbReference type="InterPro" id="IPR001192">
    <property type="entry name" value="PI-PLC_fam"/>
</dbReference>
<feature type="region of interest" description="Disordered" evidence="9">
    <location>
        <begin position="1"/>
        <end position="36"/>
    </location>
</feature>
<dbReference type="KEGG" id="ago:AGOS_ACR024W"/>
<keyword evidence="7" id="KW-0807">Transducer</keyword>
<evidence type="ECO:0000256" key="8">
    <source>
        <dbReference type="RuleBase" id="RU361133"/>
    </source>
</evidence>
<keyword evidence="13" id="KW-1185">Reference proteome</keyword>
<dbReference type="STRING" id="284811.Q75C92"/>
<dbReference type="Pfam" id="PF00388">
    <property type="entry name" value="PI-PLC-X"/>
    <property type="match status" value="1"/>
</dbReference>
<keyword evidence="3 8" id="KW-0378">Hydrolase</keyword>
<evidence type="ECO:0000256" key="6">
    <source>
        <dbReference type="ARBA" id="ARBA00023098"/>
    </source>
</evidence>
<dbReference type="GO" id="GO:0032958">
    <property type="term" value="P:inositol phosphate biosynthetic process"/>
    <property type="evidence" value="ECO:0007669"/>
    <property type="project" value="EnsemblFungi"/>
</dbReference>
<dbReference type="OMA" id="HWQREMS"/>
<accession>Q75C92</accession>
<name>Q75C92_EREGS</name>
<keyword evidence="6 8" id="KW-0443">Lipid metabolism</keyword>
<feature type="region of interest" description="Disordered" evidence="9">
    <location>
        <begin position="550"/>
        <end position="575"/>
    </location>
</feature>
<dbReference type="SMART" id="SM00054">
    <property type="entry name" value="EFh"/>
    <property type="match status" value="1"/>
</dbReference>
<dbReference type="PROSITE" id="PS50222">
    <property type="entry name" value="EF_HAND_2"/>
    <property type="match status" value="1"/>
</dbReference>
<evidence type="ECO:0000256" key="5">
    <source>
        <dbReference type="ARBA" id="ARBA00022963"/>
    </source>
</evidence>
<organism evidence="12 13">
    <name type="scientific">Eremothecium gossypii (strain ATCC 10895 / CBS 109.51 / FGSC 9923 / NRRL Y-1056)</name>
    <name type="common">Yeast</name>
    <name type="synonym">Ashbya gossypii</name>
    <dbReference type="NCBI Taxonomy" id="284811"/>
    <lineage>
        <taxon>Eukaryota</taxon>
        <taxon>Fungi</taxon>
        <taxon>Dikarya</taxon>
        <taxon>Ascomycota</taxon>
        <taxon>Saccharomycotina</taxon>
        <taxon>Saccharomycetes</taxon>
        <taxon>Saccharomycetales</taxon>
        <taxon>Saccharomycetaceae</taxon>
        <taxon>Eremothecium</taxon>
    </lineage>
</organism>
<dbReference type="InterPro" id="IPR000008">
    <property type="entry name" value="C2_dom"/>
</dbReference>
<dbReference type="PROSITE" id="PS50007">
    <property type="entry name" value="PIPLC_X_DOMAIN"/>
    <property type="match status" value="1"/>
</dbReference>
<dbReference type="CDD" id="cd13360">
    <property type="entry name" value="PH_PLC_fungal"/>
    <property type="match status" value="1"/>
</dbReference>
<evidence type="ECO:0000256" key="7">
    <source>
        <dbReference type="ARBA" id="ARBA00023224"/>
    </source>
</evidence>
<dbReference type="GO" id="GO:0009395">
    <property type="term" value="P:phospholipid catabolic process"/>
    <property type="evidence" value="ECO:0007669"/>
    <property type="project" value="EnsemblFungi"/>
</dbReference>
<evidence type="ECO:0000313" key="12">
    <source>
        <dbReference type="EMBL" id="AAS51251.1"/>
    </source>
</evidence>
<dbReference type="SMART" id="SM00239">
    <property type="entry name" value="C2"/>
    <property type="match status" value="1"/>
</dbReference>
<dbReference type="InterPro" id="IPR018247">
    <property type="entry name" value="EF_Hand_1_Ca_BS"/>
</dbReference>
<protein>
    <recommendedName>
        <fullName evidence="2 8">Phosphoinositide phospholipase C</fullName>
        <ecNumber evidence="2 8">3.1.4.11</ecNumber>
    </recommendedName>
</protein>
<feature type="compositionally biased region" description="Polar residues" evidence="9">
    <location>
        <begin position="550"/>
        <end position="568"/>
    </location>
</feature>
<dbReference type="Gene3D" id="1.10.238.10">
    <property type="entry name" value="EF-hand"/>
    <property type="match status" value="2"/>
</dbReference>
<evidence type="ECO:0000259" key="11">
    <source>
        <dbReference type="PROSITE" id="PS50222"/>
    </source>
</evidence>
<keyword evidence="5 8" id="KW-0442">Lipid degradation</keyword>
<gene>
    <name evidence="12" type="ORF">AGOS_ACR024W</name>
</gene>
<dbReference type="SUPFAM" id="SSF50729">
    <property type="entry name" value="PH domain-like"/>
    <property type="match status" value="1"/>
</dbReference>
<dbReference type="Proteomes" id="UP000000591">
    <property type="component" value="Chromosome III"/>
</dbReference>
<dbReference type="FunFam" id="1.10.238.10:FF:000993">
    <property type="entry name" value="1-phosphatidylinositol 4,5-bisphosphate phosphodiesterase 1"/>
    <property type="match status" value="1"/>
</dbReference>
<reference evidence="12 13" key="1">
    <citation type="journal article" date="2004" name="Science">
        <title>The Ashbya gossypii genome as a tool for mapping the ancient Saccharomyces cerevisiae genome.</title>
        <authorList>
            <person name="Dietrich F.S."/>
            <person name="Voegeli S."/>
            <person name="Brachat S."/>
            <person name="Lerch A."/>
            <person name="Gates K."/>
            <person name="Steiner S."/>
            <person name="Mohr C."/>
            <person name="Pohlmann R."/>
            <person name="Luedi P."/>
            <person name="Choi S."/>
            <person name="Wing R.A."/>
            <person name="Flavier A."/>
            <person name="Gaffney T.D."/>
            <person name="Philippsen P."/>
        </authorList>
    </citation>
    <scope>NUCLEOTIDE SEQUENCE [LARGE SCALE GENOMIC DNA]</scope>
    <source>
        <strain evidence="13">ATCC 10895 / CBS 109.51 / FGSC 9923 / NRRL Y-1056</strain>
    </source>
</reference>
<dbReference type="OrthoDB" id="269822at2759"/>
<evidence type="ECO:0000256" key="4">
    <source>
        <dbReference type="ARBA" id="ARBA00022837"/>
    </source>
</evidence>
<dbReference type="GO" id="GO:0034501">
    <property type="term" value="P:protein localization to kinetochore"/>
    <property type="evidence" value="ECO:0007669"/>
    <property type="project" value="EnsemblFungi"/>
</dbReference>
<dbReference type="Gene3D" id="2.60.40.150">
    <property type="entry name" value="C2 domain"/>
    <property type="match status" value="1"/>
</dbReference>
<dbReference type="SUPFAM" id="SSF49562">
    <property type="entry name" value="C2 domain (Calcium/lipid-binding domain, CaLB)"/>
    <property type="match status" value="1"/>
</dbReference>
<feature type="domain" description="EF-hand" evidence="11">
    <location>
        <begin position="288"/>
        <end position="323"/>
    </location>
</feature>
<dbReference type="SUPFAM" id="SSF47473">
    <property type="entry name" value="EF-hand"/>
    <property type="match status" value="1"/>
</dbReference>
<dbReference type="eggNOG" id="KOG0169">
    <property type="taxonomic scope" value="Eukaryota"/>
</dbReference>
<comment type="catalytic activity">
    <reaction evidence="8">
        <text>a 1,2-diacyl-sn-glycero-3-phospho-(1D-myo-inositol-4,5-bisphosphate) + H2O = 1D-myo-inositol 1,4,5-trisphosphate + a 1,2-diacyl-sn-glycerol + H(+)</text>
        <dbReference type="Rhea" id="RHEA:33179"/>
        <dbReference type="ChEBI" id="CHEBI:15377"/>
        <dbReference type="ChEBI" id="CHEBI:15378"/>
        <dbReference type="ChEBI" id="CHEBI:17815"/>
        <dbReference type="ChEBI" id="CHEBI:58456"/>
        <dbReference type="ChEBI" id="CHEBI:203600"/>
        <dbReference type="EC" id="3.1.4.11"/>
    </reaction>
</comment>
<dbReference type="InterPro" id="IPR011992">
    <property type="entry name" value="EF-hand-dom_pair"/>
</dbReference>
<dbReference type="EC" id="3.1.4.11" evidence="2 8"/>
<dbReference type="SMART" id="SM00148">
    <property type="entry name" value="PLCXc"/>
    <property type="match status" value="1"/>
</dbReference>
<evidence type="ECO:0000256" key="2">
    <source>
        <dbReference type="ARBA" id="ARBA00012368"/>
    </source>
</evidence>